<evidence type="ECO:0000256" key="1">
    <source>
        <dbReference type="SAM" id="MobiDB-lite"/>
    </source>
</evidence>
<feature type="chain" id="PRO_5043404002" evidence="2">
    <location>
        <begin position="17"/>
        <end position="312"/>
    </location>
</feature>
<feature type="compositionally biased region" description="Polar residues" evidence="1">
    <location>
        <begin position="180"/>
        <end position="194"/>
    </location>
</feature>
<dbReference type="AlphaFoldDB" id="A0AAU9U3D1"/>
<keyword evidence="4" id="KW-1185">Reference proteome</keyword>
<reference evidence="3" key="1">
    <citation type="submission" date="2022-03" db="EMBL/GenBank/DDBJ databases">
        <authorList>
            <person name="Tunstrom K."/>
        </authorList>
    </citation>
    <scope>NUCLEOTIDE SEQUENCE</scope>
</reference>
<evidence type="ECO:0000313" key="3">
    <source>
        <dbReference type="EMBL" id="CAH2093581.1"/>
    </source>
</evidence>
<dbReference type="InterPro" id="IPR031734">
    <property type="entry name" value="MBF2"/>
</dbReference>
<accession>A0AAU9U3D1</accession>
<evidence type="ECO:0000313" key="4">
    <source>
        <dbReference type="Proteomes" id="UP001153954"/>
    </source>
</evidence>
<feature type="region of interest" description="Disordered" evidence="1">
    <location>
        <begin position="278"/>
        <end position="312"/>
    </location>
</feature>
<dbReference type="EMBL" id="CAKOGL010000013">
    <property type="protein sequence ID" value="CAH2093581.1"/>
    <property type="molecule type" value="Genomic_DNA"/>
</dbReference>
<name>A0AAU9U3D1_EUPED</name>
<evidence type="ECO:0000256" key="2">
    <source>
        <dbReference type="SAM" id="SignalP"/>
    </source>
</evidence>
<comment type="caution">
    <text evidence="3">The sequence shown here is derived from an EMBL/GenBank/DDBJ whole genome shotgun (WGS) entry which is preliminary data.</text>
</comment>
<organism evidence="3 4">
    <name type="scientific">Euphydryas editha</name>
    <name type="common">Edith's checkerspot</name>
    <dbReference type="NCBI Taxonomy" id="104508"/>
    <lineage>
        <taxon>Eukaryota</taxon>
        <taxon>Metazoa</taxon>
        <taxon>Ecdysozoa</taxon>
        <taxon>Arthropoda</taxon>
        <taxon>Hexapoda</taxon>
        <taxon>Insecta</taxon>
        <taxon>Pterygota</taxon>
        <taxon>Neoptera</taxon>
        <taxon>Endopterygota</taxon>
        <taxon>Lepidoptera</taxon>
        <taxon>Glossata</taxon>
        <taxon>Ditrysia</taxon>
        <taxon>Papilionoidea</taxon>
        <taxon>Nymphalidae</taxon>
        <taxon>Nymphalinae</taxon>
        <taxon>Euphydryas</taxon>
    </lineage>
</organism>
<feature type="region of interest" description="Disordered" evidence="1">
    <location>
        <begin position="116"/>
        <end position="147"/>
    </location>
</feature>
<feature type="region of interest" description="Disordered" evidence="1">
    <location>
        <begin position="167"/>
        <end position="237"/>
    </location>
</feature>
<dbReference type="Pfam" id="PF15868">
    <property type="entry name" value="MBF2"/>
    <property type="match status" value="1"/>
</dbReference>
<feature type="signal peptide" evidence="2">
    <location>
        <begin position="1"/>
        <end position="16"/>
    </location>
</feature>
<feature type="compositionally biased region" description="Polar residues" evidence="1">
    <location>
        <begin position="214"/>
        <end position="237"/>
    </location>
</feature>
<gene>
    <name evidence="3" type="ORF">EEDITHA_LOCUS9234</name>
</gene>
<keyword evidence="2" id="KW-0732">Signal</keyword>
<dbReference type="Proteomes" id="UP001153954">
    <property type="component" value="Unassembled WGS sequence"/>
</dbReference>
<protein>
    <submittedName>
        <fullName evidence="3">Uncharacterized protein</fullName>
    </submittedName>
</protein>
<sequence length="312" mass="34542">MLLPFFILQLVVAALANPFHKYPYVFLLDVGNEEIEKVNTEQIRLTIPGGSLALKYPATGEGDTIGHVRVSGIDFGTELKASIAQGGPGYKYVVLVFMGNPGDSYDAVVTIQTVPNTDDPSQFVSNMNSGDANQELKDDISNNSAEDTSDVEAKYLYSKNSQIMQSSSNTYEYSRHEGLSGQNNDDGSQNNLDVDSQDDNEEIEDNDEDDDSYAGNQNAAIQNDYSGDNSNVNDHVNSLNSNRYGKYESFKPFIIGGVRFYPQAGQYIQDGYSESIHDQENHFNEEGDDDTEFNNKDTNNNIEPDYGSPIDY</sequence>
<feature type="compositionally biased region" description="Polar residues" evidence="1">
    <location>
        <begin position="116"/>
        <end position="132"/>
    </location>
</feature>
<proteinExistence type="predicted"/>
<feature type="compositionally biased region" description="Acidic residues" evidence="1">
    <location>
        <begin position="195"/>
        <end position="212"/>
    </location>
</feature>